<reference evidence="2 3" key="1">
    <citation type="journal article" date="2012" name="J. Bacteriol.">
        <title>Draft Genome Sequence of Oceaniovalibus guishaninsula JLT2003T.</title>
        <authorList>
            <person name="Tang K."/>
            <person name="Liu K."/>
            <person name="Jiao N."/>
        </authorList>
    </citation>
    <scope>NUCLEOTIDE SEQUENCE [LARGE SCALE GENOMIC DNA]</scope>
    <source>
        <strain evidence="2 3">JLT2003</strain>
    </source>
</reference>
<dbReference type="EMBL" id="AMGO01000030">
    <property type="protein sequence ID" value="EKE44324.1"/>
    <property type="molecule type" value="Genomic_DNA"/>
</dbReference>
<proteinExistence type="predicted"/>
<keyword evidence="3" id="KW-1185">Reference proteome</keyword>
<evidence type="ECO:0000256" key="1">
    <source>
        <dbReference type="SAM" id="MobiDB-lite"/>
    </source>
</evidence>
<organism evidence="2 3">
    <name type="scientific">Oceaniovalibus guishaninsula JLT2003</name>
    <dbReference type="NCBI Taxonomy" id="1231392"/>
    <lineage>
        <taxon>Bacteria</taxon>
        <taxon>Pseudomonadati</taxon>
        <taxon>Pseudomonadota</taxon>
        <taxon>Alphaproteobacteria</taxon>
        <taxon>Rhodobacterales</taxon>
        <taxon>Roseobacteraceae</taxon>
        <taxon>Oceaniovalibus</taxon>
    </lineage>
</organism>
<comment type="caution">
    <text evidence="2">The sequence shown here is derived from an EMBL/GenBank/DDBJ whole genome shotgun (WGS) entry which is preliminary data.</text>
</comment>
<accession>K2HN89</accession>
<dbReference type="AlphaFoldDB" id="K2HN89"/>
<protein>
    <recommendedName>
        <fullName evidence="4">D-galactarate dehydratase</fullName>
    </recommendedName>
</protein>
<feature type="region of interest" description="Disordered" evidence="1">
    <location>
        <begin position="1"/>
        <end position="20"/>
    </location>
</feature>
<name>K2HN89_9RHOB</name>
<evidence type="ECO:0000313" key="3">
    <source>
        <dbReference type="Proteomes" id="UP000006765"/>
    </source>
</evidence>
<dbReference type="STRING" id="1231392.OCGS_1568"/>
<gene>
    <name evidence="2" type="ORF">OCGS_1568</name>
</gene>
<evidence type="ECO:0008006" key="4">
    <source>
        <dbReference type="Google" id="ProtNLM"/>
    </source>
</evidence>
<dbReference type="Proteomes" id="UP000006765">
    <property type="component" value="Unassembled WGS sequence"/>
</dbReference>
<evidence type="ECO:0000313" key="2">
    <source>
        <dbReference type="EMBL" id="EKE44324.1"/>
    </source>
</evidence>
<sequence>MRHRVHRPRVGAAGAGRKGPRAPTAIAAAIRVAYHCAMTRFIAITALLALAACAQTTGRPGGGAAATAIDRPAPPPEIAAVVTAPPPPAAARTAAALDTTTPEQKEAATAAATGGRLLGETVASLGDPTEPGLWIRTPLADAAGSGRLEYQGRSAVVQLIPADGPATGGSQVSLAAMRLLGAPLTDLPTLNVYAD</sequence>
<dbReference type="eggNOG" id="ENOG5032RT9">
    <property type="taxonomic scope" value="Bacteria"/>
</dbReference>